<reference evidence="3 4" key="1">
    <citation type="journal article" date="2014" name="Nat. Genet.">
        <title>Genome and transcriptome of the porcine whipworm Trichuris suis.</title>
        <authorList>
            <person name="Jex A.R."/>
            <person name="Nejsum P."/>
            <person name="Schwarz E.M."/>
            <person name="Hu L."/>
            <person name="Young N.D."/>
            <person name="Hall R.S."/>
            <person name="Korhonen P.K."/>
            <person name="Liao S."/>
            <person name="Thamsborg S."/>
            <person name="Xia J."/>
            <person name="Xu P."/>
            <person name="Wang S."/>
            <person name="Scheerlinck J.P."/>
            <person name="Hofmann A."/>
            <person name="Sternberg P.W."/>
            <person name="Wang J."/>
            <person name="Gasser R.B."/>
        </authorList>
    </citation>
    <scope>NUCLEOTIDE SEQUENCE [LARGE SCALE GENOMIC DNA]</scope>
    <source>
        <strain evidence="3">DCEP-RM93F</strain>
        <strain evidence="2">DCEP-RM93M</strain>
    </source>
</reference>
<dbReference type="InterPro" id="IPR056017">
    <property type="entry name" value="DUF7596"/>
</dbReference>
<evidence type="ECO:0000313" key="4">
    <source>
        <dbReference type="Proteomes" id="UP000030764"/>
    </source>
</evidence>
<dbReference type="Pfam" id="PF24524">
    <property type="entry name" value="DUF7596"/>
    <property type="match status" value="1"/>
</dbReference>
<gene>
    <name evidence="2" type="ORF">M513_02030</name>
    <name evidence="3" type="ORF">M514_02030</name>
</gene>
<feature type="domain" description="DUF7596" evidence="1">
    <location>
        <begin position="143"/>
        <end position="273"/>
    </location>
</feature>
<dbReference type="EMBL" id="KL363190">
    <property type="protein sequence ID" value="KFD57145.1"/>
    <property type="molecule type" value="Genomic_DNA"/>
</dbReference>
<name>A0A085N294_9BILA</name>
<keyword evidence="4" id="KW-1185">Reference proteome</keyword>
<evidence type="ECO:0000313" key="2">
    <source>
        <dbReference type="EMBL" id="KFD57145.1"/>
    </source>
</evidence>
<dbReference type="Proteomes" id="UP000030764">
    <property type="component" value="Unassembled WGS sequence"/>
</dbReference>
<dbReference type="EMBL" id="KL367570">
    <property type="protein sequence ID" value="KFD63590.1"/>
    <property type="molecule type" value="Genomic_DNA"/>
</dbReference>
<accession>A0A085N294</accession>
<protein>
    <recommendedName>
        <fullName evidence="1">DUF7596 domain-containing protein</fullName>
    </recommendedName>
</protein>
<dbReference type="AlphaFoldDB" id="A0A085N294"/>
<evidence type="ECO:0000313" key="3">
    <source>
        <dbReference type="EMBL" id="KFD63590.1"/>
    </source>
</evidence>
<proteinExistence type="predicted"/>
<evidence type="ECO:0000259" key="1">
    <source>
        <dbReference type="Pfam" id="PF24524"/>
    </source>
</evidence>
<organism evidence="3">
    <name type="scientific">Trichuris suis</name>
    <name type="common">pig whipworm</name>
    <dbReference type="NCBI Taxonomy" id="68888"/>
    <lineage>
        <taxon>Eukaryota</taxon>
        <taxon>Metazoa</taxon>
        <taxon>Ecdysozoa</taxon>
        <taxon>Nematoda</taxon>
        <taxon>Enoplea</taxon>
        <taxon>Dorylaimia</taxon>
        <taxon>Trichinellida</taxon>
        <taxon>Trichuridae</taxon>
        <taxon>Trichuris</taxon>
    </lineage>
</organism>
<sequence length="457" mass="51562">MSKNGWLAFLGQNPRPSIVRASSCCQNTGKGLLIARCYPSWLFKQAYTAEKENVRLLTKKPAARRRQAIIPAFVCQLVYAPEMMLSVNRTTWPGFAPAANSSLRHQVSFKWTDIDSFLKKAAPSSCAFIRQMSLPMLVSDDKSRTVVAADVSGTKLRGTAGMVMINDNTGYLCFCESDQEMAGYDVIVAVNGNDENCLEICSRTLAKVENFEGDFRTLHVKRDERSLEAHMFEALISKAFGVYDFELSRNVTYDIPDDSGRIPLFRDQLGFIVTDSHQFIALELHINSLVKLFSQGVQAQKRESNWDIRILDFNDESVVSALRTFDQEVVGEDRLHQIDAACHKFALQCVVSLQQEGDAKTVSGYVLFAGNKIMCLYAKSQSIMEAMLNTTISQLDEKTRTITLFSTYNDGMHAWLQNAIPHQFSEGTIYRRLHTRCIPKKIRWDYVYAASIGWQIA</sequence>
<dbReference type="Proteomes" id="UP000030758">
    <property type="component" value="Unassembled WGS sequence"/>
</dbReference>